<feature type="transmembrane region" description="Helical" evidence="1">
    <location>
        <begin position="57"/>
        <end position="80"/>
    </location>
</feature>
<keyword evidence="1" id="KW-0812">Transmembrane</keyword>
<evidence type="ECO:0000313" key="4">
    <source>
        <dbReference type="Proteomes" id="UP001597509"/>
    </source>
</evidence>
<dbReference type="PANTHER" id="PTHR30590">
    <property type="entry name" value="INNER MEMBRANE PROTEIN"/>
    <property type="match status" value="1"/>
</dbReference>
<keyword evidence="4" id="KW-1185">Reference proteome</keyword>
<dbReference type="PANTHER" id="PTHR30590:SF2">
    <property type="entry name" value="INNER MEMBRANE PROTEIN"/>
    <property type="match status" value="1"/>
</dbReference>
<feature type="domain" description="DUF418" evidence="2">
    <location>
        <begin position="233"/>
        <end position="393"/>
    </location>
</feature>
<dbReference type="Pfam" id="PF04235">
    <property type="entry name" value="DUF418"/>
    <property type="match status" value="1"/>
</dbReference>
<reference evidence="4" key="1">
    <citation type="journal article" date="2019" name="Int. J. Syst. Evol. Microbiol.">
        <title>The Global Catalogue of Microorganisms (GCM) 10K type strain sequencing project: providing services to taxonomists for standard genome sequencing and annotation.</title>
        <authorList>
            <consortium name="The Broad Institute Genomics Platform"/>
            <consortium name="The Broad Institute Genome Sequencing Center for Infectious Disease"/>
            <person name="Wu L."/>
            <person name="Ma J."/>
        </authorList>
    </citation>
    <scope>NUCLEOTIDE SEQUENCE [LARGE SCALE GENOMIC DNA]</scope>
    <source>
        <strain evidence="4">KCTC 22209</strain>
    </source>
</reference>
<dbReference type="InterPro" id="IPR052529">
    <property type="entry name" value="Bact_Transport_Assoc"/>
</dbReference>
<name>A0ABW5YZI4_9SPHI</name>
<dbReference type="Proteomes" id="UP001597509">
    <property type="component" value="Unassembled WGS sequence"/>
</dbReference>
<protein>
    <submittedName>
        <fullName evidence="3">DUF418 domain-containing protein</fullName>
    </submittedName>
</protein>
<sequence length="400" mass="46113">METTAKQEITNNRITVIDAIRGITLIGICMTHALQHFGAFTSTAPPPFPWIGTMDTILSWILQYFIMGKFFIIFSFLFGLSFFIQMDSAAKKGIDFRGRFFLRLILLFIIGLVHSAIFRNDILIIYAVLGIPLIFMYKLSNKWLIAIAIFFLLGGAQLCYIAYKSITTETVSIVVETIAERRGRWQEIFFTGSFLTNIQHNLSEQLHFKFNFQFGEYGRGYMTMGFFILGLLAGRTRLFEQLEKYKNQLYRLASKAVVIVILLYIIKSLLPAGQNNPIVGWLVIPVDNLINLLSAYLWLTVILALYNKKNTQKKFAKLESYGRMGLTNYMVQSIIGVFIFYGYGLGLYDLGIFLSVMICLGYTIIQIQLSHIWLQKFRYGPVEWLWRSGTYLKWQKLIKS</sequence>
<feature type="transmembrane region" description="Helical" evidence="1">
    <location>
        <begin position="249"/>
        <end position="266"/>
    </location>
</feature>
<accession>A0ABW5YZI4</accession>
<feature type="transmembrane region" description="Helical" evidence="1">
    <location>
        <begin position="100"/>
        <end position="117"/>
    </location>
</feature>
<organism evidence="3 4">
    <name type="scientific">Sphingobacterium anhuiense</name>
    <dbReference type="NCBI Taxonomy" id="493780"/>
    <lineage>
        <taxon>Bacteria</taxon>
        <taxon>Pseudomonadati</taxon>
        <taxon>Bacteroidota</taxon>
        <taxon>Sphingobacteriia</taxon>
        <taxon>Sphingobacteriales</taxon>
        <taxon>Sphingobacteriaceae</taxon>
        <taxon>Sphingobacterium</taxon>
    </lineage>
</organism>
<gene>
    <name evidence="3" type="ORF">ACFS6I_16275</name>
</gene>
<dbReference type="EMBL" id="JBHUPE010000006">
    <property type="protein sequence ID" value="MFD2905491.1"/>
    <property type="molecule type" value="Genomic_DNA"/>
</dbReference>
<feature type="transmembrane region" description="Helical" evidence="1">
    <location>
        <begin position="144"/>
        <end position="163"/>
    </location>
</feature>
<comment type="caution">
    <text evidence="3">The sequence shown here is derived from an EMBL/GenBank/DDBJ whole genome shotgun (WGS) entry which is preliminary data.</text>
</comment>
<feature type="transmembrane region" description="Helical" evidence="1">
    <location>
        <begin position="350"/>
        <end position="369"/>
    </location>
</feature>
<evidence type="ECO:0000256" key="1">
    <source>
        <dbReference type="SAM" id="Phobius"/>
    </source>
</evidence>
<evidence type="ECO:0000313" key="3">
    <source>
        <dbReference type="EMBL" id="MFD2905491.1"/>
    </source>
</evidence>
<proteinExistence type="predicted"/>
<feature type="transmembrane region" description="Helical" evidence="1">
    <location>
        <begin position="278"/>
        <end position="306"/>
    </location>
</feature>
<feature type="transmembrane region" description="Helical" evidence="1">
    <location>
        <begin position="123"/>
        <end position="139"/>
    </location>
</feature>
<dbReference type="InterPro" id="IPR007349">
    <property type="entry name" value="DUF418"/>
</dbReference>
<keyword evidence="1" id="KW-1133">Transmembrane helix</keyword>
<dbReference type="RefSeq" id="WP_380922150.1">
    <property type="nucleotide sequence ID" value="NZ_JBHUPE010000006.1"/>
</dbReference>
<feature type="transmembrane region" description="Helical" evidence="1">
    <location>
        <begin position="326"/>
        <end position="344"/>
    </location>
</feature>
<evidence type="ECO:0000259" key="2">
    <source>
        <dbReference type="Pfam" id="PF04235"/>
    </source>
</evidence>
<feature type="transmembrane region" description="Helical" evidence="1">
    <location>
        <begin position="220"/>
        <end position="237"/>
    </location>
</feature>
<keyword evidence="1" id="KW-0472">Membrane</keyword>